<dbReference type="EMBL" id="QAOT01000033">
    <property type="protein sequence ID" value="PTR09207.1"/>
    <property type="molecule type" value="Genomic_DNA"/>
</dbReference>
<reference evidence="2 3" key="1">
    <citation type="submission" date="2018-04" db="EMBL/GenBank/DDBJ databases">
        <title>Genomic Encyclopedia of Type Strains, Phase III (KMG-III): the genomes of soil and plant-associated and newly described type strains.</title>
        <authorList>
            <person name="Whitman W."/>
        </authorList>
    </citation>
    <scope>NUCLEOTIDE SEQUENCE [LARGE SCALE GENOMIC DNA]</scope>
    <source>
        <strain evidence="2 3">KA25</strain>
    </source>
</reference>
<organism evidence="2 3">
    <name type="scientific">Cereibacter azotoformans</name>
    <dbReference type="NCBI Taxonomy" id="43057"/>
    <lineage>
        <taxon>Bacteria</taxon>
        <taxon>Pseudomonadati</taxon>
        <taxon>Pseudomonadota</taxon>
        <taxon>Alphaproteobacteria</taxon>
        <taxon>Rhodobacterales</taxon>
        <taxon>Paracoccaceae</taxon>
        <taxon>Cereibacter</taxon>
    </lineage>
</organism>
<dbReference type="OrthoDB" id="7869924at2"/>
<sequence length="72" mass="8296">MNASPELSFEDMLRIRLEVLRREHRDLDDAIAALEAGGRGDQLTLRRLKKQKLCLKDQIVKIEDQLIPDIIA</sequence>
<accession>A0A2T5JNZ8</accession>
<gene>
    <name evidence="2" type="ORF">C8J28_13313</name>
</gene>
<dbReference type="Gene3D" id="6.10.280.50">
    <property type="match status" value="1"/>
</dbReference>
<dbReference type="AlphaFoldDB" id="A0A2T5JNZ8"/>
<dbReference type="Proteomes" id="UP000244060">
    <property type="component" value="Unassembled WGS sequence"/>
</dbReference>
<name>A0A2T5JNZ8_9RHOB</name>
<dbReference type="Pfam" id="PF04325">
    <property type="entry name" value="DUF465"/>
    <property type="match status" value="1"/>
</dbReference>
<keyword evidence="1" id="KW-0175">Coiled coil</keyword>
<evidence type="ECO:0000313" key="2">
    <source>
        <dbReference type="EMBL" id="PTR09207.1"/>
    </source>
</evidence>
<dbReference type="RefSeq" id="WP_011909996.1">
    <property type="nucleotide sequence ID" value="NZ_CP089965.1"/>
</dbReference>
<keyword evidence="3" id="KW-1185">Reference proteome</keyword>
<evidence type="ECO:0008006" key="4">
    <source>
        <dbReference type="Google" id="ProtNLM"/>
    </source>
</evidence>
<feature type="coiled-coil region" evidence="1">
    <location>
        <begin position="17"/>
        <end position="65"/>
    </location>
</feature>
<evidence type="ECO:0000313" key="3">
    <source>
        <dbReference type="Proteomes" id="UP000244060"/>
    </source>
</evidence>
<proteinExistence type="predicted"/>
<evidence type="ECO:0000256" key="1">
    <source>
        <dbReference type="SAM" id="Coils"/>
    </source>
</evidence>
<dbReference type="InterPro" id="IPR007420">
    <property type="entry name" value="DUF465"/>
</dbReference>
<protein>
    <recommendedName>
        <fullName evidence="4">DUF465 domain-containing protein</fullName>
    </recommendedName>
</protein>
<dbReference type="InterPro" id="IPR038444">
    <property type="entry name" value="DUF465_sf"/>
</dbReference>
<comment type="caution">
    <text evidence="2">The sequence shown here is derived from an EMBL/GenBank/DDBJ whole genome shotgun (WGS) entry which is preliminary data.</text>
</comment>